<dbReference type="InterPro" id="IPR036397">
    <property type="entry name" value="RNaseH_sf"/>
</dbReference>
<sequence length="158" mass="17704">MPGYYGLGAVLLTHKGSYCYSALKYIQTVTRYGSMIAEFLAVNALLQECVRQNIKVLSVFYDCEGIRHYLIERNKTSDQCMSKLVEEFVELTDKISVHFFKIAGHSGHFGNVRADKCAKEAFAVPASGWKSIGDHEAQKCLSTLPKNLKKLSSIQVFI</sequence>
<dbReference type="InterPro" id="IPR002156">
    <property type="entry name" value="RNaseH_domain"/>
</dbReference>
<comment type="caution">
    <text evidence="2">The sequence shown here is derived from an EMBL/GenBank/DDBJ whole genome shotgun (WGS) entry which is preliminary data.</text>
</comment>
<dbReference type="GO" id="GO:0004523">
    <property type="term" value="F:RNA-DNA hybrid ribonuclease activity"/>
    <property type="evidence" value="ECO:0007669"/>
    <property type="project" value="InterPro"/>
</dbReference>
<evidence type="ECO:0000313" key="2">
    <source>
        <dbReference type="EMBL" id="NZA39567.1"/>
    </source>
</evidence>
<keyword evidence="2" id="KW-0548">Nucleotidyltransferase</keyword>
<dbReference type="Proteomes" id="UP000586254">
    <property type="component" value="Unassembled WGS sequence"/>
</dbReference>
<evidence type="ECO:0000259" key="1">
    <source>
        <dbReference type="PROSITE" id="PS50879"/>
    </source>
</evidence>
<keyword evidence="2" id="KW-0808">Transferase</keyword>
<dbReference type="Pfam" id="PF00075">
    <property type="entry name" value="RNase_H"/>
    <property type="match status" value="1"/>
</dbReference>
<feature type="domain" description="RNase H type-1" evidence="1">
    <location>
        <begin position="1"/>
        <end position="123"/>
    </location>
</feature>
<accession>A0A853JSN7</accession>
<protein>
    <submittedName>
        <fullName evidence="2">Reverse transcriptase-like protein</fullName>
    </submittedName>
</protein>
<evidence type="ECO:0000313" key="3">
    <source>
        <dbReference type="Proteomes" id="UP000586254"/>
    </source>
</evidence>
<organism evidence="2 3">
    <name type="scientific">Eubacterium callanderi</name>
    <dbReference type="NCBI Taxonomy" id="53442"/>
    <lineage>
        <taxon>Bacteria</taxon>
        <taxon>Bacillati</taxon>
        <taxon>Bacillota</taxon>
        <taxon>Clostridia</taxon>
        <taxon>Eubacteriales</taxon>
        <taxon>Eubacteriaceae</taxon>
        <taxon>Eubacterium</taxon>
    </lineage>
</organism>
<dbReference type="InterPro" id="IPR012337">
    <property type="entry name" value="RNaseH-like_sf"/>
</dbReference>
<dbReference type="GO" id="GO:0003964">
    <property type="term" value="F:RNA-directed DNA polymerase activity"/>
    <property type="evidence" value="ECO:0007669"/>
    <property type="project" value="UniProtKB-KW"/>
</dbReference>
<dbReference type="Gene3D" id="3.30.420.10">
    <property type="entry name" value="Ribonuclease H-like superfamily/Ribonuclease H"/>
    <property type="match status" value="1"/>
</dbReference>
<dbReference type="PROSITE" id="PS50879">
    <property type="entry name" value="RNASE_H_1"/>
    <property type="match status" value="1"/>
</dbReference>
<name>A0A853JSN7_9FIRM</name>
<reference evidence="2 3" key="1">
    <citation type="submission" date="2020-07" db="EMBL/GenBank/DDBJ databases">
        <title>Organ Donor 1.</title>
        <authorList>
            <person name="Marsh A.J."/>
            <person name="Azcarate-Peril M.A."/>
        </authorList>
    </citation>
    <scope>NUCLEOTIDE SEQUENCE [LARGE SCALE GENOMIC DNA]</scope>
    <source>
        <strain evidence="2 3">AMC0717</strain>
    </source>
</reference>
<dbReference type="SUPFAM" id="SSF53098">
    <property type="entry name" value="Ribonuclease H-like"/>
    <property type="match status" value="1"/>
</dbReference>
<dbReference type="GO" id="GO:0003676">
    <property type="term" value="F:nucleic acid binding"/>
    <property type="evidence" value="ECO:0007669"/>
    <property type="project" value="InterPro"/>
</dbReference>
<keyword evidence="2" id="KW-0695">RNA-directed DNA polymerase</keyword>
<dbReference type="EMBL" id="JACCKS010000022">
    <property type="protein sequence ID" value="NZA39567.1"/>
    <property type="molecule type" value="Genomic_DNA"/>
</dbReference>
<proteinExistence type="predicted"/>
<dbReference type="AlphaFoldDB" id="A0A853JSN7"/>
<gene>
    <name evidence="2" type="ORF">H0N91_15885</name>
</gene>